<dbReference type="InterPro" id="IPR001806">
    <property type="entry name" value="Small_GTPase"/>
</dbReference>
<dbReference type="InterPro" id="IPR050227">
    <property type="entry name" value="Rab"/>
</dbReference>
<dbReference type="PRINTS" id="PR00449">
    <property type="entry name" value="RASTRNSFRMNG"/>
</dbReference>
<dbReference type="CDD" id="cd00154">
    <property type="entry name" value="Rab"/>
    <property type="match status" value="1"/>
</dbReference>
<evidence type="ECO:0000313" key="3">
    <source>
        <dbReference type="Proteomes" id="UP000001819"/>
    </source>
</evidence>
<keyword evidence="1" id="KW-0547">Nucleotide-binding</keyword>
<dbReference type="InterPro" id="IPR027417">
    <property type="entry name" value="P-loop_NTPase"/>
</dbReference>
<dbReference type="Gene3D" id="3.40.50.300">
    <property type="entry name" value="P-loop containing nucleotide triphosphate hydrolases"/>
    <property type="match status" value="1"/>
</dbReference>
<dbReference type="AlphaFoldDB" id="A0A6I8UZD9"/>
<keyword evidence="2" id="KW-0342">GTP-binding</keyword>
<keyword evidence="3" id="KW-1185">Reference proteome</keyword>
<sequence>MHFKLLLLGDSGVGKTSLLQRFMGGRFTAQYHSSVGVELGMHYIEVAGEVVQLLIWDASGEKRFRPLLPTYYREVHGILLVYDATNPSSFKSLLSWLDEIETFGKQDVSIVLVGNKCEDLENRKISQLEGVTFADGKGLAFCEASARSGVNVDQIFATLSLKIHEIYKAQCPDTYTVHLEPGQDSGSIRLGGSAAPKNTNGGCCW</sequence>
<accession>A0A6I8UZD9</accession>
<dbReference type="ExpressionAtlas" id="A0A6I8UZD9">
    <property type="expression patterns" value="baseline"/>
</dbReference>
<dbReference type="Proteomes" id="UP000001819">
    <property type="component" value="Chromosome X"/>
</dbReference>
<dbReference type="PROSITE" id="PS51419">
    <property type="entry name" value="RAB"/>
    <property type="match status" value="1"/>
</dbReference>
<dbReference type="SMART" id="SM00175">
    <property type="entry name" value="RAB"/>
    <property type="match status" value="1"/>
</dbReference>
<dbReference type="SMART" id="SM00174">
    <property type="entry name" value="RHO"/>
    <property type="match status" value="1"/>
</dbReference>
<dbReference type="NCBIfam" id="TIGR00231">
    <property type="entry name" value="small_GTP"/>
    <property type="match status" value="1"/>
</dbReference>
<organism evidence="3 4">
    <name type="scientific">Drosophila pseudoobscura pseudoobscura</name>
    <name type="common">Fruit fly</name>
    <dbReference type="NCBI Taxonomy" id="46245"/>
    <lineage>
        <taxon>Eukaryota</taxon>
        <taxon>Metazoa</taxon>
        <taxon>Ecdysozoa</taxon>
        <taxon>Arthropoda</taxon>
        <taxon>Hexapoda</taxon>
        <taxon>Insecta</taxon>
        <taxon>Pterygota</taxon>
        <taxon>Neoptera</taxon>
        <taxon>Endopterygota</taxon>
        <taxon>Diptera</taxon>
        <taxon>Brachycera</taxon>
        <taxon>Muscomorpha</taxon>
        <taxon>Ephydroidea</taxon>
        <taxon>Drosophilidae</taxon>
        <taxon>Drosophila</taxon>
        <taxon>Sophophora</taxon>
    </lineage>
</organism>
<reference evidence="4" key="1">
    <citation type="submission" date="2025-08" db="UniProtKB">
        <authorList>
            <consortium name="RefSeq"/>
        </authorList>
    </citation>
    <scope>IDENTIFICATION</scope>
    <source>
        <strain evidence="4">MV-25-SWS-2005</strain>
        <tissue evidence="4">Whole body</tissue>
    </source>
</reference>
<dbReference type="PROSITE" id="PS51421">
    <property type="entry name" value="RAS"/>
    <property type="match status" value="1"/>
</dbReference>
<evidence type="ECO:0000256" key="1">
    <source>
        <dbReference type="ARBA" id="ARBA00022741"/>
    </source>
</evidence>
<dbReference type="RefSeq" id="XP_002134171.2">
    <property type="nucleotide sequence ID" value="XM_002134135.3"/>
</dbReference>
<name>A0A6I8UZD9_DROPS</name>
<proteinExistence type="predicted"/>
<dbReference type="GO" id="GO:0005525">
    <property type="term" value="F:GTP binding"/>
    <property type="evidence" value="ECO:0007669"/>
    <property type="project" value="UniProtKB-KW"/>
</dbReference>
<dbReference type="FunFam" id="3.40.50.300:FF:001447">
    <property type="entry name" value="Ras-related protein Rab-1B"/>
    <property type="match status" value="1"/>
</dbReference>
<dbReference type="SUPFAM" id="SSF52540">
    <property type="entry name" value="P-loop containing nucleoside triphosphate hydrolases"/>
    <property type="match status" value="1"/>
</dbReference>
<protein>
    <submittedName>
        <fullName evidence="4">Ras-related protein ORAB-1</fullName>
    </submittedName>
</protein>
<dbReference type="Pfam" id="PF00071">
    <property type="entry name" value="Ras"/>
    <property type="match status" value="1"/>
</dbReference>
<evidence type="ECO:0000313" key="4">
    <source>
        <dbReference type="RefSeq" id="XP_002134171.2"/>
    </source>
</evidence>
<dbReference type="InterPro" id="IPR005225">
    <property type="entry name" value="Small_GTP-bd"/>
</dbReference>
<evidence type="ECO:0000256" key="2">
    <source>
        <dbReference type="ARBA" id="ARBA00023134"/>
    </source>
</evidence>
<dbReference type="PANTHER" id="PTHR47977">
    <property type="entry name" value="RAS-RELATED PROTEIN RAB"/>
    <property type="match status" value="1"/>
</dbReference>
<dbReference type="KEGG" id="dpo:6901485"/>
<gene>
    <name evidence="4" type="primary">Rab9D</name>
</gene>
<dbReference type="SMART" id="SM00176">
    <property type="entry name" value="RAN"/>
    <property type="match status" value="1"/>
</dbReference>
<dbReference type="InParanoid" id="A0A6I8UZD9"/>
<dbReference type="SMART" id="SM00173">
    <property type="entry name" value="RAS"/>
    <property type="match status" value="1"/>
</dbReference>
<dbReference type="GO" id="GO:0003924">
    <property type="term" value="F:GTPase activity"/>
    <property type="evidence" value="ECO:0007669"/>
    <property type="project" value="InterPro"/>
</dbReference>